<dbReference type="RefSeq" id="WP_328937166.1">
    <property type="nucleotide sequence ID" value="NZ_CP108133.1"/>
</dbReference>
<evidence type="ECO:0000313" key="2">
    <source>
        <dbReference type="Proteomes" id="UP001432166"/>
    </source>
</evidence>
<evidence type="ECO:0000313" key="1">
    <source>
        <dbReference type="EMBL" id="WTP48458.1"/>
    </source>
</evidence>
<accession>A0ABZ1JDH5</accession>
<protein>
    <submittedName>
        <fullName evidence="1">Uncharacterized protein</fullName>
    </submittedName>
</protein>
<proteinExistence type="predicted"/>
<organism evidence="1 2">
    <name type="scientific">Streptomyces tauricus</name>
    <dbReference type="NCBI Taxonomy" id="68274"/>
    <lineage>
        <taxon>Bacteria</taxon>
        <taxon>Bacillati</taxon>
        <taxon>Actinomycetota</taxon>
        <taxon>Actinomycetes</taxon>
        <taxon>Kitasatosporales</taxon>
        <taxon>Streptomycetaceae</taxon>
        <taxon>Streptomyces</taxon>
        <taxon>Streptomyces aurantiacus group</taxon>
    </lineage>
</organism>
<sequence length="402" mass="43330">MKLVELVEAGDLAGVVRELGALSPEQRGACAAGLRAHREAVSRRANTAEVKTALFAAELGCQVTPDAAASWLLTYRYFKVETWTVDVLDLQPVAWRAELAARLGERATASDTVYTITEHLVHDTGCPPPASRKFVLAWLYNRANNRERPARVRGGVPGADLLERLRADPFTPTLVPLAVARPGRVVFGRPGWLLEAVVALTAEGFADRAELVDNLFRDMAGDPPGGAEAAAMLEAVALTPAEHARVAPARAALAARLLGRLRDDGTHTEPAPFLAFLRALRSTPAENALLVRDHLALLDRSLPVAAHAQEVLAGLDESGLLEPDALTEACERLLLRPERKLVRTQLAWLDRAIQRHPARADRLLADLSIAFGQGDLGLRGCALDLAERHVAGAGESVRDALR</sequence>
<gene>
    <name evidence="1" type="ORF">OG288_09255</name>
</gene>
<dbReference type="Proteomes" id="UP001432166">
    <property type="component" value="Chromosome"/>
</dbReference>
<name>A0ABZ1JDH5_9ACTN</name>
<dbReference type="EMBL" id="CP108133">
    <property type="protein sequence ID" value="WTP48458.1"/>
    <property type="molecule type" value="Genomic_DNA"/>
</dbReference>
<keyword evidence="2" id="KW-1185">Reference proteome</keyword>
<reference evidence="1" key="1">
    <citation type="submission" date="2022-10" db="EMBL/GenBank/DDBJ databases">
        <title>The complete genomes of actinobacterial strains from the NBC collection.</title>
        <authorList>
            <person name="Joergensen T.S."/>
            <person name="Alvarez Arevalo M."/>
            <person name="Sterndorff E.B."/>
            <person name="Faurdal D."/>
            <person name="Vuksanovic O."/>
            <person name="Mourched A.-S."/>
            <person name="Charusanti P."/>
            <person name="Shaw S."/>
            <person name="Blin K."/>
            <person name="Weber T."/>
        </authorList>
    </citation>
    <scope>NUCLEOTIDE SEQUENCE</scope>
    <source>
        <strain evidence="1">NBC_00189</strain>
    </source>
</reference>